<sequence length="118" mass="13617">MMKKYVNVAEYMEDLPQMQQEVIQIMRELVADAAPEAQETFSYNMPAIKQNGKVLVYFAATQKHLGFYPTADPIVHFADQLKEFHTSKGTIQIPYDKPLPVKLIREIVAFRVKQVTEK</sequence>
<reference evidence="3 5" key="2">
    <citation type="submission" date="2016-10" db="EMBL/GenBank/DDBJ databases">
        <authorList>
            <person name="Varghese N."/>
            <person name="Submissions S."/>
        </authorList>
    </citation>
    <scope>NUCLEOTIDE SEQUENCE [LARGE SCALE GENOMIC DNA]</scope>
    <source>
        <strain evidence="3 5">CGMCC 1.3889</strain>
    </source>
</reference>
<evidence type="ECO:0000313" key="2">
    <source>
        <dbReference type="EMBL" id="KRN81669.1"/>
    </source>
</evidence>
<evidence type="ECO:0000313" key="3">
    <source>
        <dbReference type="EMBL" id="SER85507.1"/>
    </source>
</evidence>
<feature type="domain" description="YdhG-like" evidence="1">
    <location>
        <begin position="19"/>
        <end position="112"/>
    </location>
</feature>
<dbReference type="SUPFAM" id="SSF159888">
    <property type="entry name" value="YdhG-like"/>
    <property type="match status" value="1"/>
</dbReference>
<dbReference type="EMBL" id="FOGK01000021">
    <property type="protein sequence ID" value="SER85507.1"/>
    <property type="molecule type" value="Genomic_DNA"/>
</dbReference>
<proteinExistence type="predicted"/>
<organism evidence="2 4">
    <name type="scientific">Pediococcus ethanolidurans</name>
    <dbReference type="NCBI Taxonomy" id="319653"/>
    <lineage>
        <taxon>Bacteria</taxon>
        <taxon>Bacillati</taxon>
        <taxon>Bacillota</taxon>
        <taxon>Bacilli</taxon>
        <taxon>Lactobacillales</taxon>
        <taxon>Lactobacillaceae</taxon>
        <taxon>Pediococcus</taxon>
    </lineage>
</organism>
<dbReference type="Pfam" id="PF08818">
    <property type="entry name" value="DUF1801"/>
    <property type="match status" value="1"/>
</dbReference>
<evidence type="ECO:0000313" key="4">
    <source>
        <dbReference type="Proteomes" id="UP000051749"/>
    </source>
</evidence>
<dbReference type="AlphaFoldDB" id="A0A0R2K332"/>
<dbReference type="PATRIC" id="fig|319653.3.peg.1047"/>
<evidence type="ECO:0000259" key="1">
    <source>
        <dbReference type="Pfam" id="PF08818"/>
    </source>
</evidence>
<dbReference type="EMBL" id="JQBY01000022">
    <property type="protein sequence ID" value="KRN81669.1"/>
    <property type="molecule type" value="Genomic_DNA"/>
</dbReference>
<comment type="caution">
    <text evidence="2">The sequence shown here is derived from an EMBL/GenBank/DDBJ whole genome shotgun (WGS) entry which is preliminary data.</text>
</comment>
<accession>A0A0R2K332</accession>
<gene>
    <name evidence="2" type="ORF">IV87_GL001034</name>
    <name evidence="3" type="ORF">SAMN04487973_12111</name>
</gene>
<protein>
    <submittedName>
        <fullName evidence="3">Uncharacterized conserved protein YdhG, YjbR/CyaY-like superfamily, DUF1801 family</fullName>
    </submittedName>
</protein>
<keyword evidence="5" id="KW-1185">Reference proteome</keyword>
<dbReference type="STRING" id="319653.SAMN04487973_12111"/>
<evidence type="ECO:0000313" key="5">
    <source>
        <dbReference type="Proteomes" id="UP000182818"/>
    </source>
</evidence>
<name>A0A0R2K332_9LACO</name>
<dbReference type="InterPro" id="IPR014922">
    <property type="entry name" value="YdhG-like"/>
</dbReference>
<dbReference type="Proteomes" id="UP000051749">
    <property type="component" value="Unassembled WGS sequence"/>
</dbReference>
<reference evidence="2 4" key="1">
    <citation type="journal article" date="2015" name="Genome Announc.">
        <title>Expanding the biotechnology potential of lactobacilli through comparative genomics of 213 strains and associated genera.</title>
        <authorList>
            <person name="Sun Z."/>
            <person name="Harris H.M."/>
            <person name="McCann A."/>
            <person name="Guo C."/>
            <person name="Argimon S."/>
            <person name="Zhang W."/>
            <person name="Yang X."/>
            <person name="Jeffery I.B."/>
            <person name="Cooney J.C."/>
            <person name="Kagawa T.F."/>
            <person name="Liu W."/>
            <person name="Song Y."/>
            <person name="Salvetti E."/>
            <person name="Wrobel A."/>
            <person name="Rasinkangas P."/>
            <person name="Parkhill J."/>
            <person name="Rea M.C."/>
            <person name="O'Sullivan O."/>
            <person name="Ritari J."/>
            <person name="Douillard F.P."/>
            <person name="Paul Ross R."/>
            <person name="Yang R."/>
            <person name="Briner A.E."/>
            <person name="Felis G.E."/>
            <person name="de Vos W.M."/>
            <person name="Barrangou R."/>
            <person name="Klaenhammer T.R."/>
            <person name="Caufield P.W."/>
            <person name="Cui Y."/>
            <person name="Zhang H."/>
            <person name="O'Toole P.W."/>
        </authorList>
    </citation>
    <scope>NUCLEOTIDE SEQUENCE [LARGE SCALE GENOMIC DNA]</scope>
    <source>
        <strain evidence="2 4">DSM 22301</strain>
    </source>
</reference>
<dbReference type="Proteomes" id="UP000182818">
    <property type="component" value="Unassembled WGS sequence"/>
</dbReference>
<dbReference type="Gene3D" id="3.90.1150.200">
    <property type="match status" value="1"/>
</dbReference>